<evidence type="ECO:0000313" key="2">
    <source>
        <dbReference type="Proteomes" id="UP001642540"/>
    </source>
</evidence>
<sequence>MRLLIRFGYSLKMKMYPNVIADTQTILELVRGSMPNATLSTLPLHPNKERVFGINLPEDGYSSNSMSNLFSHLTKFKDSLGIQGFSVSSATLDEVFLAYA</sequence>
<reference evidence="1 2" key="1">
    <citation type="submission" date="2024-08" db="EMBL/GenBank/DDBJ databases">
        <authorList>
            <person name="Cucini C."/>
            <person name="Frati F."/>
        </authorList>
    </citation>
    <scope>NUCLEOTIDE SEQUENCE [LARGE SCALE GENOMIC DNA]</scope>
</reference>
<keyword evidence="2" id="KW-1185">Reference proteome</keyword>
<proteinExistence type="predicted"/>
<accession>A0ABP1RC31</accession>
<evidence type="ECO:0000313" key="1">
    <source>
        <dbReference type="EMBL" id="CAL8125908.1"/>
    </source>
</evidence>
<name>A0ABP1RC31_9HEXA</name>
<dbReference type="EMBL" id="CAXLJM020000069">
    <property type="protein sequence ID" value="CAL8125908.1"/>
    <property type="molecule type" value="Genomic_DNA"/>
</dbReference>
<gene>
    <name evidence="1" type="ORF">ODALV1_LOCUS21182</name>
</gene>
<comment type="caution">
    <text evidence="1">The sequence shown here is derived from an EMBL/GenBank/DDBJ whole genome shotgun (WGS) entry which is preliminary data.</text>
</comment>
<protein>
    <submittedName>
        <fullName evidence="1">Uncharacterized protein</fullName>
    </submittedName>
</protein>
<dbReference type="Proteomes" id="UP001642540">
    <property type="component" value="Unassembled WGS sequence"/>
</dbReference>
<organism evidence="1 2">
    <name type="scientific">Orchesella dallaii</name>
    <dbReference type="NCBI Taxonomy" id="48710"/>
    <lineage>
        <taxon>Eukaryota</taxon>
        <taxon>Metazoa</taxon>
        <taxon>Ecdysozoa</taxon>
        <taxon>Arthropoda</taxon>
        <taxon>Hexapoda</taxon>
        <taxon>Collembola</taxon>
        <taxon>Entomobryomorpha</taxon>
        <taxon>Entomobryoidea</taxon>
        <taxon>Orchesellidae</taxon>
        <taxon>Orchesellinae</taxon>
        <taxon>Orchesella</taxon>
    </lineage>
</organism>